<gene>
    <name evidence="2" type="ORF">KI387_009421</name>
</gene>
<keyword evidence="3" id="KW-1185">Reference proteome</keyword>
<dbReference type="Proteomes" id="UP000824469">
    <property type="component" value="Unassembled WGS sequence"/>
</dbReference>
<proteinExistence type="predicted"/>
<feature type="non-terminal residue" evidence="2">
    <location>
        <position position="1"/>
    </location>
</feature>
<feature type="compositionally biased region" description="Basic residues" evidence="1">
    <location>
        <begin position="26"/>
        <end position="37"/>
    </location>
</feature>
<name>A0AA38CUU3_TAXCH</name>
<feature type="non-terminal residue" evidence="2">
    <location>
        <position position="56"/>
    </location>
</feature>
<sequence length="56" mass="6394">GRGDMTERLRNPTHQGQNAGNNKSGKSWRRNMCRQRPLKPDAHRQIAKSEGPRDPT</sequence>
<evidence type="ECO:0000256" key="1">
    <source>
        <dbReference type="SAM" id="MobiDB-lite"/>
    </source>
</evidence>
<feature type="compositionally biased region" description="Polar residues" evidence="1">
    <location>
        <begin position="12"/>
        <end position="25"/>
    </location>
</feature>
<protein>
    <submittedName>
        <fullName evidence="2">Uncharacterized protein</fullName>
    </submittedName>
</protein>
<organism evidence="2 3">
    <name type="scientific">Taxus chinensis</name>
    <name type="common">Chinese yew</name>
    <name type="synonym">Taxus wallichiana var. chinensis</name>
    <dbReference type="NCBI Taxonomy" id="29808"/>
    <lineage>
        <taxon>Eukaryota</taxon>
        <taxon>Viridiplantae</taxon>
        <taxon>Streptophyta</taxon>
        <taxon>Embryophyta</taxon>
        <taxon>Tracheophyta</taxon>
        <taxon>Spermatophyta</taxon>
        <taxon>Pinopsida</taxon>
        <taxon>Pinidae</taxon>
        <taxon>Conifers II</taxon>
        <taxon>Cupressales</taxon>
        <taxon>Taxaceae</taxon>
        <taxon>Taxus</taxon>
    </lineage>
</organism>
<feature type="compositionally biased region" description="Basic and acidic residues" evidence="1">
    <location>
        <begin position="1"/>
        <end position="10"/>
    </location>
</feature>
<reference evidence="2 3" key="1">
    <citation type="journal article" date="2021" name="Nat. Plants">
        <title>The Taxus genome provides insights into paclitaxel biosynthesis.</title>
        <authorList>
            <person name="Xiong X."/>
            <person name="Gou J."/>
            <person name="Liao Q."/>
            <person name="Li Y."/>
            <person name="Zhou Q."/>
            <person name="Bi G."/>
            <person name="Li C."/>
            <person name="Du R."/>
            <person name="Wang X."/>
            <person name="Sun T."/>
            <person name="Guo L."/>
            <person name="Liang H."/>
            <person name="Lu P."/>
            <person name="Wu Y."/>
            <person name="Zhang Z."/>
            <person name="Ro D.K."/>
            <person name="Shang Y."/>
            <person name="Huang S."/>
            <person name="Yan J."/>
        </authorList>
    </citation>
    <scope>NUCLEOTIDE SEQUENCE [LARGE SCALE GENOMIC DNA]</scope>
    <source>
        <strain evidence="2">Ta-2019</strain>
    </source>
</reference>
<accession>A0AA38CUU3</accession>
<dbReference type="AlphaFoldDB" id="A0AA38CUU3"/>
<dbReference type="EMBL" id="JAHRHJ020000008">
    <property type="protein sequence ID" value="KAH9305017.1"/>
    <property type="molecule type" value="Genomic_DNA"/>
</dbReference>
<evidence type="ECO:0000313" key="2">
    <source>
        <dbReference type="EMBL" id="KAH9305017.1"/>
    </source>
</evidence>
<comment type="caution">
    <text evidence="2">The sequence shown here is derived from an EMBL/GenBank/DDBJ whole genome shotgun (WGS) entry which is preliminary data.</text>
</comment>
<evidence type="ECO:0000313" key="3">
    <source>
        <dbReference type="Proteomes" id="UP000824469"/>
    </source>
</evidence>
<feature type="region of interest" description="Disordered" evidence="1">
    <location>
        <begin position="1"/>
        <end position="56"/>
    </location>
</feature>